<comment type="caution">
    <text evidence="1">The sequence shown here is derived from an EMBL/GenBank/DDBJ whole genome shotgun (WGS) entry which is preliminary data.</text>
</comment>
<reference evidence="1 2" key="1">
    <citation type="submission" date="2019-09" db="EMBL/GenBank/DDBJ databases">
        <title>Taxonomic organization of the family Brucellaceae based on a phylogenomic approach.</title>
        <authorList>
            <person name="Leclercq S."/>
            <person name="Cloeckaert A."/>
            <person name="Zygmunt M.S."/>
        </authorList>
    </citation>
    <scope>NUCLEOTIDE SEQUENCE [LARGE SCALE GENOMIC DNA]</scope>
    <source>
        <strain evidence="1 2">LMG 18957</strain>
    </source>
</reference>
<proteinExistence type="predicted"/>
<protein>
    <submittedName>
        <fullName evidence="1">Uncharacterized protein</fullName>
    </submittedName>
</protein>
<dbReference type="Proteomes" id="UP000430843">
    <property type="component" value="Unassembled WGS sequence"/>
</dbReference>
<dbReference type="EMBL" id="WBWA01000028">
    <property type="protein sequence ID" value="KAB2662749.1"/>
    <property type="molecule type" value="Genomic_DNA"/>
</dbReference>
<keyword evidence="2" id="KW-1185">Reference proteome</keyword>
<dbReference type="RefSeq" id="WP_151678651.1">
    <property type="nucleotide sequence ID" value="NZ_WBWA01000028.1"/>
</dbReference>
<organism evidence="1 2">
    <name type="scientific">Brucella tritici</name>
    <dbReference type="NCBI Taxonomy" id="94626"/>
    <lineage>
        <taxon>Bacteria</taxon>
        <taxon>Pseudomonadati</taxon>
        <taxon>Pseudomonadota</taxon>
        <taxon>Alphaproteobacteria</taxon>
        <taxon>Hyphomicrobiales</taxon>
        <taxon>Brucellaceae</taxon>
        <taxon>Brucella/Ochrobactrum group</taxon>
        <taxon>Brucella</taxon>
    </lineage>
</organism>
<name>A0A833CGY5_9HYPH</name>
<sequence length="62" mass="7183">MKPPRIGADLVEFLKKQYPPRCIRSDETPIEAHRYAAKVELAQTLIRMGMRDDEGIIEIQED</sequence>
<gene>
    <name evidence="1" type="ORF">F9K91_21170</name>
</gene>
<evidence type="ECO:0000313" key="2">
    <source>
        <dbReference type="Proteomes" id="UP000430843"/>
    </source>
</evidence>
<dbReference type="AlphaFoldDB" id="A0A833CGY5"/>
<accession>A0A833CGY5</accession>
<evidence type="ECO:0000313" key="1">
    <source>
        <dbReference type="EMBL" id="KAB2662749.1"/>
    </source>
</evidence>